<evidence type="ECO:0000256" key="1">
    <source>
        <dbReference type="SAM" id="MobiDB-lite"/>
    </source>
</evidence>
<evidence type="ECO:0000313" key="3">
    <source>
        <dbReference type="Proteomes" id="UP000238523"/>
    </source>
</evidence>
<organism evidence="2 3">
    <name type="scientific">Rhizobium leguminosarum</name>
    <dbReference type="NCBI Taxonomy" id="384"/>
    <lineage>
        <taxon>Bacteria</taxon>
        <taxon>Pseudomonadati</taxon>
        <taxon>Pseudomonadota</taxon>
        <taxon>Alphaproteobacteria</taxon>
        <taxon>Hyphomicrobiales</taxon>
        <taxon>Rhizobiaceae</taxon>
        <taxon>Rhizobium/Agrobacterium group</taxon>
        <taxon>Rhizobium</taxon>
    </lineage>
</organism>
<gene>
    <name evidence="2" type="ORF">CUJ84_Chr000527</name>
</gene>
<reference evidence="2 3" key="1">
    <citation type="submission" date="2017-11" db="EMBL/GenBank/DDBJ databases">
        <title>Complete genome of Rhizobium leguminosarum Norway, an ineffective micro-symbiont.</title>
        <authorList>
            <person name="Hoffrichter A."/>
            <person name="Liang J."/>
            <person name="Brachmann A."/>
            <person name="Marin M."/>
        </authorList>
    </citation>
    <scope>NUCLEOTIDE SEQUENCE [LARGE SCALE GENOMIC DNA]</scope>
    <source>
        <strain evidence="2 3">Norway</strain>
    </source>
</reference>
<feature type="region of interest" description="Disordered" evidence="1">
    <location>
        <begin position="32"/>
        <end position="53"/>
    </location>
</feature>
<accession>A0A2K9YY58</accession>
<proteinExistence type="predicted"/>
<dbReference type="AlphaFoldDB" id="A0A2K9YY58"/>
<evidence type="ECO:0000313" key="2">
    <source>
        <dbReference type="EMBL" id="AUW40935.1"/>
    </source>
</evidence>
<dbReference type="Proteomes" id="UP000238523">
    <property type="component" value="Chromosome"/>
</dbReference>
<dbReference type="EMBL" id="CP025012">
    <property type="protein sequence ID" value="AUW40935.1"/>
    <property type="molecule type" value="Genomic_DNA"/>
</dbReference>
<protein>
    <submittedName>
        <fullName evidence="2">Uncharacterized protein</fullName>
    </submittedName>
</protein>
<sequence length="53" mass="5630">MDVSRNTVTLCDGHSRYTQTIANNADALRTALQPSKALPRSPCSGPPAAMRTS</sequence>
<name>A0A2K9YY58_RHILE</name>